<name>A0A0E0D9A8_9ORYZ</name>
<feature type="region of interest" description="Disordered" evidence="1">
    <location>
        <begin position="127"/>
        <end position="176"/>
    </location>
</feature>
<feature type="compositionally biased region" description="Low complexity" evidence="1">
    <location>
        <begin position="132"/>
        <end position="158"/>
    </location>
</feature>
<proteinExistence type="predicted"/>
<dbReference type="HOGENOM" id="CLU_1172277_0_0_1"/>
<dbReference type="EnsemblPlants" id="OMERI03G37070.6">
    <property type="protein sequence ID" value="OMERI03G37070.6"/>
    <property type="gene ID" value="OMERI03G37070"/>
</dbReference>
<keyword evidence="3" id="KW-1185">Reference proteome</keyword>
<evidence type="ECO:0000313" key="3">
    <source>
        <dbReference type="Proteomes" id="UP000008021"/>
    </source>
</evidence>
<dbReference type="Proteomes" id="UP000008021">
    <property type="component" value="Chromosome 3"/>
</dbReference>
<evidence type="ECO:0000313" key="2">
    <source>
        <dbReference type="EnsemblPlants" id="OMERI03G37070.4"/>
    </source>
</evidence>
<protein>
    <submittedName>
        <fullName evidence="2">Uncharacterized protein</fullName>
    </submittedName>
</protein>
<dbReference type="EnsemblPlants" id="OMERI03G37070.4">
    <property type="protein sequence ID" value="OMERI03G37070.4"/>
    <property type="gene ID" value="OMERI03G37070"/>
</dbReference>
<dbReference type="Gramene" id="OMERI03G37070.4">
    <property type="protein sequence ID" value="OMERI03G37070.4"/>
    <property type="gene ID" value="OMERI03G37070"/>
</dbReference>
<reference evidence="2" key="2">
    <citation type="submission" date="2018-05" db="EMBL/GenBank/DDBJ databases">
        <title>OmerRS3 (Oryza meridionalis Reference Sequence Version 3).</title>
        <authorList>
            <person name="Zhang J."/>
            <person name="Kudrna D."/>
            <person name="Lee S."/>
            <person name="Talag J."/>
            <person name="Welchert J."/>
            <person name="Wing R.A."/>
        </authorList>
    </citation>
    <scope>NUCLEOTIDE SEQUENCE [LARGE SCALE GENOMIC DNA]</scope>
    <source>
        <strain evidence="2">OR44</strain>
    </source>
</reference>
<dbReference type="Gramene" id="OMERI03G37070.6">
    <property type="protein sequence ID" value="OMERI03G37070.6"/>
    <property type="gene ID" value="OMERI03G37070"/>
</dbReference>
<evidence type="ECO:0000256" key="1">
    <source>
        <dbReference type="SAM" id="MobiDB-lite"/>
    </source>
</evidence>
<sequence>MFSGLMSQWTMQSRHSSWRRWRPSEQKPMRRTRLRWCVLLMVATSILNCFSPCSIPSSCFTATTVRFASTPRYTAPNPPAPSFSLNPLVDRCSSRYENCTGAPEAYSSSAYCADAAPYLGLCRQNTHHSAHSHSTSPDTAPSTTTATTHPRTPDALPDGDPPPPRGGLGIPGKQTLTNDVLGSAADWYPLTKLDTLRKQRPEPSESAVEATHELPERQLRRQAVMPTKNCSVVISGG</sequence>
<organism evidence="2">
    <name type="scientific">Oryza meridionalis</name>
    <dbReference type="NCBI Taxonomy" id="40149"/>
    <lineage>
        <taxon>Eukaryota</taxon>
        <taxon>Viridiplantae</taxon>
        <taxon>Streptophyta</taxon>
        <taxon>Embryophyta</taxon>
        <taxon>Tracheophyta</taxon>
        <taxon>Spermatophyta</taxon>
        <taxon>Magnoliopsida</taxon>
        <taxon>Liliopsida</taxon>
        <taxon>Poales</taxon>
        <taxon>Poaceae</taxon>
        <taxon>BOP clade</taxon>
        <taxon>Oryzoideae</taxon>
        <taxon>Oryzeae</taxon>
        <taxon>Oryzinae</taxon>
        <taxon>Oryza</taxon>
    </lineage>
</organism>
<reference evidence="2" key="1">
    <citation type="submission" date="2015-04" db="UniProtKB">
        <authorList>
            <consortium name="EnsemblPlants"/>
        </authorList>
    </citation>
    <scope>IDENTIFICATION</scope>
</reference>
<accession>A0A0E0D9A8</accession>
<dbReference type="AlphaFoldDB" id="A0A0E0D9A8"/>